<dbReference type="Gene3D" id="3.60.20.10">
    <property type="entry name" value="Glutamine Phosphoribosylpyrophosphate, subunit 1, domain 1"/>
    <property type="match status" value="1"/>
</dbReference>
<dbReference type="EMBL" id="JACNLL010000056">
    <property type="protein sequence ID" value="MBC8199608.1"/>
    <property type="molecule type" value="Genomic_DNA"/>
</dbReference>
<dbReference type="GO" id="GO:0006189">
    <property type="term" value="P:'de novo' IMP biosynthetic process"/>
    <property type="evidence" value="ECO:0007669"/>
    <property type="project" value="UniProtKB-UniPathway"/>
</dbReference>
<dbReference type="PIRSF" id="PIRSF000485">
    <property type="entry name" value="Amd_phspho_trans"/>
    <property type="match status" value="1"/>
</dbReference>
<dbReference type="GO" id="GO:0004044">
    <property type="term" value="F:amidophosphoribosyltransferase activity"/>
    <property type="evidence" value="ECO:0007669"/>
    <property type="project" value="UniProtKB-EC"/>
</dbReference>
<dbReference type="Gene3D" id="3.40.50.2020">
    <property type="match status" value="1"/>
</dbReference>
<accession>A0A8J6N6U6</accession>
<keyword evidence="7" id="KW-0315">Glutamine amidotransferase</keyword>
<comment type="pathway">
    <text evidence="1 8">Purine metabolism; IMP biosynthesis via de novo pathway; N(1)-(5-phospho-D-ribosyl)glycinamide from 5-phospho-alpha-D-ribose 1-diphosphate: step 1/2.</text>
</comment>
<evidence type="ECO:0000256" key="7">
    <source>
        <dbReference type="ARBA" id="ARBA00022962"/>
    </source>
</evidence>
<feature type="binding site" evidence="9">
    <location>
        <position position="379"/>
    </location>
    <ligand>
        <name>[4Fe-4S] cluster</name>
        <dbReference type="ChEBI" id="CHEBI:49883"/>
    </ligand>
</feature>
<comment type="cofactor">
    <cofactor evidence="9">
        <name>[4Fe-4S] cluster</name>
        <dbReference type="ChEBI" id="CHEBI:49883"/>
    </cofactor>
    <text evidence="9">Binds 1 [4Fe-4S] cluster per subunit.</text>
</comment>
<evidence type="ECO:0000256" key="2">
    <source>
        <dbReference type="ARBA" id="ARBA00010138"/>
    </source>
</evidence>
<evidence type="ECO:0000256" key="8">
    <source>
        <dbReference type="PIRNR" id="PIRNR000485"/>
    </source>
</evidence>
<name>A0A8J6N6U6_9BACT</name>
<keyword evidence="9" id="KW-0479">Metal-binding</keyword>
<evidence type="ECO:0000256" key="1">
    <source>
        <dbReference type="ARBA" id="ARBA00005209"/>
    </source>
</evidence>
<evidence type="ECO:0000259" key="10">
    <source>
        <dbReference type="PROSITE" id="PS51278"/>
    </source>
</evidence>
<dbReference type="SUPFAM" id="SSF53271">
    <property type="entry name" value="PRTase-like"/>
    <property type="match status" value="1"/>
</dbReference>
<dbReference type="UniPathway" id="UPA00074">
    <property type="reaction ID" value="UER00124"/>
</dbReference>
<evidence type="ECO:0000256" key="6">
    <source>
        <dbReference type="ARBA" id="ARBA00022755"/>
    </source>
</evidence>
<gene>
    <name evidence="11" type="ORF">H8E80_06140</name>
</gene>
<evidence type="ECO:0000256" key="3">
    <source>
        <dbReference type="ARBA" id="ARBA00011941"/>
    </source>
</evidence>
<keyword evidence="9" id="KW-0411">Iron-sulfur</keyword>
<reference evidence="11 12" key="1">
    <citation type="submission" date="2020-08" db="EMBL/GenBank/DDBJ databases">
        <title>Bridging the membrane lipid divide: bacteria of the FCB group superphylum have the potential to synthesize archaeal ether lipids.</title>
        <authorList>
            <person name="Villanueva L."/>
            <person name="Von Meijenfeldt F.A.B."/>
            <person name="Westbye A.B."/>
            <person name="Yadav S."/>
            <person name="Hopmans E.C."/>
            <person name="Dutilh B.E."/>
            <person name="Sinninghe Damste J.S."/>
        </authorList>
    </citation>
    <scope>NUCLEOTIDE SEQUENCE [LARGE SCALE GENOMIC DNA]</scope>
    <source>
        <strain evidence="11">NIOZ-UU82</strain>
    </source>
</reference>
<dbReference type="EC" id="2.4.2.14" evidence="3 8"/>
<evidence type="ECO:0000256" key="5">
    <source>
        <dbReference type="ARBA" id="ARBA00022679"/>
    </source>
</evidence>
<comment type="caution">
    <text evidence="11">The sequence shown here is derived from an EMBL/GenBank/DDBJ whole genome shotgun (WGS) entry which is preliminary data.</text>
</comment>
<keyword evidence="5 8" id="KW-0808">Transferase</keyword>
<feature type="binding site" evidence="9">
    <location>
        <position position="232"/>
    </location>
    <ligand>
        <name>[4Fe-4S] cluster</name>
        <dbReference type="ChEBI" id="CHEBI:49883"/>
    </ligand>
</feature>
<dbReference type="AlphaFoldDB" id="A0A8J6N6U6"/>
<dbReference type="InterPro" id="IPR029055">
    <property type="entry name" value="Ntn_hydrolases_N"/>
</dbReference>
<sequence length="468" mass="52039">MGGLFGSVSKEDCVNDLFYGTDYHSHLGTKRGGMAVKNSKGFTRSIHNIENDYFRSKFESDLPALKGDKGIGVISDYDSQPLIIGSHLGTFAIVTVGRINNIEELVRKEFAKKMHFSETSGGMTNPTELAAMLICEKGSFEEGIENAQKLIQGSCSMLLLTENGIFAARDKLGRTPVAIGKKEGAYAASSETCAFPNLGYDIEKHLGPGEIVFLTPDGCEQKKKPNNKMQVCTFLWVYYGYPASDYEGINVESVRYRCGYSLAKNDKTKVDFAAGVPDSGIAHAIGYANGRKIPYKRPFVKYTPTWPRSFMPQNQHRRDIVAKMKLIPVKSMIKGKKILFCEDSIVRGTQLQDNVQMLFDYGALEVHMRPACPTLIYPCDFLNFSISRSTLNLAGRKAIKELEGSDDKFLNEYALAGSERNMAMIDTIRKGLKLTSLQFQKLEDLVNAVGLPKNKLCTHCWDGSSYFK</sequence>
<proteinExistence type="inferred from homology"/>
<evidence type="ECO:0000256" key="9">
    <source>
        <dbReference type="PIRSR" id="PIRSR000485-3"/>
    </source>
</evidence>
<organism evidence="11 12">
    <name type="scientific">Candidatus Desulfaltia bathyphila</name>
    <dbReference type="NCBI Taxonomy" id="2841697"/>
    <lineage>
        <taxon>Bacteria</taxon>
        <taxon>Pseudomonadati</taxon>
        <taxon>Thermodesulfobacteriota</taxon>
        <taxon>Desulfobacteria</taxon>
        <taxon>Desulfobacterales</taxon>
        <taxon>Desulfobacterales incertae sedis</taxon>
        <taxon>Candidatus Desulfaltia</taxon>
    </lineage>
</organism>
<dbReference type="Proteomes" id="UP000603545">
    <property type="component" value="Unassembled WGS sequence"/>
</dbReference>
<dbReference type="GO" id="GO:0009113">
    <property type="term" value="P:purine nucleobase biosynthetic process"/>
    <property type="evidence" value="ECO:0007669"/>
    <property type="project" value="InterPro"/>
</dbReference>
<dbReference type="PANTHER" id="PTHR11907">
    <property type="entry name" value="AMIDOPHOSPHORIBOSYLTRANSFERASE"/>
    <property type="match status" value="1"/>
</dbReference>
<keyword evidence="6 8" id="KW-0658">Purine biosynthesis</keyword>
<feature type="binding site" evidence="9">
    <location>
        <position position="460"/>
    </location>
    <ligand>
        <name>[4Fe-4S] cluster</name>
        <dbReference type="ChEBI" id="CHEBI:49883"/>
    </ligand>
</feature>
<feature type="domain" description="Glutamine amidotransferase type-2" evidence="10">
    <location>
        <begin position="1"/>
        <end position="217"/>
    </location>
</feature>
<comment type="catalytic activity">
    <reaction evidence="8">
        <text>5-phospho-beta-D-ribosylamine + L-glutamate + diphosphate = 5-phospho-alpha-D-ribose 1-diphosphate + L-glutamine + H2O</text>
        <dbReference type="Rhea" id="RHEA:14905"/>
        <dbReference type="ChEBI" id="CHEBI:15377"/>
        <dbReference type="ChEBI" id="CHEBI:29985"/>
        <dbReference type="ChEBI" id="CHEBI:33019"/>
        <dbReference type="ChEBI" id="CHEBI:58017"/>
        <dbReference type="ChEBI" id="CHEBI:58359"/>
        <dbReference type="ChEBI" id="CHEBI:58681"/>
        <dbReference type="EC" id="2.4.2.14"/>
    </reaction>
</comment>
<feature type="binding site" evidence="9">
    <location>
        <position position="457"/>
    </location>
    <ligand>
        <name>[4Fe-4S] cluster</name>
        <dbReference type="ChEBI" id="CHEBI:49883"/>
    </ligand>
</feature>
<dbReference type="Pfam" id="PF13537">
    <property type="entry name" value="GATase_7"/>
    <property type="match status" value="1"/>
</dbReference>
<evidence type="ECO:0000313" key="11">
    <source>
        <dbReference type="EMBL" id="MBC8199608.1"/>
    </source>
</evidence>
<keyword evidence="4 8" id="KW-0328">Glycosyltransferase</keyword>
<dbReference type="InterPro" id="IPR029057">
    <property type="entry name" value="PRTase-like"/>
</dbReference>
<dbReference type="SUPFAM" id="SSF56235">
    <property type="entry name" value="N-terminal nucleophile aminohydrolases (Ntn hydrolases)"/>
    <property type="match status" value="1"/>
</dbReference>
<evidence type="ECO:0000256" key="4">
    <source>
        <dbReference type="ARBA" id="ARBA00022676"/>
    </source>
</evidence>
<comment type="similarity">
    <text evidence="2 8">In the C-terminal section; belongs to the purine/pyrimidine phosphoribosyltransferase family.</text>
</comment>
<dbReference type="InterPro" id="IPR000836">
    <property type="entry name" value="PRTase_dom"/>
</dbReference>
<protein>
    <recommendedName>
        <fullName evidence="3 8">Amidophosphoribosyltransferase</fullName>
        <shortName evidence="8">ATase</shortName>
        <ecNumber evidence="3 8">2.4.2.14</ecNumber>
    </recommendedName>
    <alternativeName>
        <fullName evidence="8">Glutamine phosphoribosylpyrophosphate amidotransferase</fullName>
    </alternativeName>
</protein>
<dbReference type="PROSITE" id="PS51278">
    <property type="entry name" value="GATASE_TYPE_2"/>
    <property type="match status" value="1"/>
</dbReference>
<dbReference type="GO" id="GO:0046872">
    <property type="term" value="F:metal ion binding"/>
    <property type="evidence" value="ECO:0007669"/>
    <property type="project" value="UniProtKB-KW"/>
</dbReference>
<keyword evidence="9" id="KW-0408">Iron</keyword>
<evidence type="ECO:0000313" key="12">
    <source>
        <dbReference type="Proteomes" id="UP000603545"/>
    </source>
</evidence>
<dbReference type="InterPro" id="IPR017932">
    <property type="entry name" value="GATase_2_dom"/>
</dbReference>
<dbReference type="CDD" id="cd06223">
    <property type="entry name" value="PRTases_typeI"/>
    <property type="match status" value="1"/>
</dbReference>
<dbReference type="InterPro" id="IPR005854">
    <property type="entry name" value="PurF"/>
</dbReference>
<dbReference type="GO" id="GO:0051536">
    <property type="term" value="F:iron-sulfur cluster binding"/>
    <property type="evidence" value="ECO:0007669"/>
    <property type="project" value="UniProtKB-KW"/>
</dbReference>